<dbReference type="AlphaFoldDB" id="A0A0J0XKL5"/>
<proteinExistence type="predicted"/>
<organism evidence="2 3">
    <name type="scientific">Cutaneotrichosporon oleaginosum</name>
    <dbReference type="NCBI Taxonomy" id="879819"/>
    <lineage>
        <taxon>Eukaryota</taxon>
        <taxon>Fungi</taxon>
        <taxon>Dikarya</taxon>
        <taxon>Basidiomycota</taxon>
        <taxon>Agaricomycotina</taxon>
        <taxon>Tremellomycetes</taxon>
        <taxon>Trichosporonales</taxon>
        <taxon>Trichosporonaceae</taxon>
        <taxon>Cutaneotrichosporon</taxon>
    </lineage>
</organism>
<feature type="compositionally biased region" description="Low complexity" evidence="1">
    <location>
        <begin position="9"/>
        <end position="38"/>
    </location>
</feature>
<dbReference type="Proteomes" id="UP000053611">
    <property type="component" value="Unassembled WGS sequence"/>
</dbReference>
<name>A0A0J0XKL5_9TREE</name>
<dbReference type="RefSeq" id="XP_018278093.1">
    <property type="nucleotide sequence ID" value="XM_018419307.1"/>
</dbReference>
<feature type="region of interest" description="Disordered" evidence="1">
    <location>
        <begin position="1"/>
        <end position="52"/>
    </location>
</feature>
<dbReference type="EMBL" id="KQ087215">
    <property type="protein sequence ID" value="KLT41602.1"/>
    <property type="molecule type" value="Genomic_DNA"/>
</dbReference>
<evidence type="ECO:0000313" key="2">
    <source>
        <dbReference type="EMBL" id="KLT41602.1"/>
    </source>
</evidence>
<evidence type="ECO:0000313" key="3">
    <source>
        <dbReference type="Proteomes" id="UP000053611"/>
    </source>
</evidence>
<accession>A0A0J0XKL5</accession>
<evidence type="ECO:0000256" key="1">
    <source>
        <dbReference type="SAM" id="MobiDB-lite"/>
    </source>
</evidence>
<dbReference type="GeneID" id="28979910"/>
<reference evidence="2 3" key="1">
    <citation type="submission" date="2015-03" db="EMBL/GenBank/DDBJ databases">
        <title>Genomics and transcriptomics of the oil-accumulating basidiomycete yeast T. oleaginosus allow insights into substrate utilization and the diverse evolutionary trajectories of mating systems in fungi.</title>
        <authorList>
            <consortium name="DOE Joint Genome Institute"/>
            <person name="Kourist R."/>
            <person name="Kracht O."/>
            <person name="Bracharz F."/>
            <person name="Lipzen A."/>
            <person name="Nolan M."/>
            <person name="Ohm R."/>
            <person name="Grigoriev I."/>
            <person name="Sun S."/>
            <person name="Heitman J."/>
            <person name="Bruck T."/>
            <person name="Nowrousian M."/>
        </authorList>
    </citation>
    <scope>NUCLEOTIDE SEQUENCE [LARGE SCALE GENOMIC DNA]</scope>
    <source>
        <strain evidence="2 3">IBC0246</strain>
    </source>
</reference>
<gene>
    <name evidence="2" type="ORF">CC85DRAFT_109113</name>
</gene>
<sequence length="163" mass="17974">MVHEPLRLPSPAGARARMAAPAPAPLSATSAPPTSPSRGFSERTSSRPRRRHDRRARLGLLGHPALPHPSRAHAGRLSTHQLIEEIPVMSAYRTRHLTAWTGKWSEAASSQSLDKGEPHSHKLKVIMGTFPGMRCLCGTYSMSSIVCRKAYREGGRRMQRTHT</sequence>
<keyword evidence="3" id="KW-1185">Reference proteome</keyword>
<protein>
    <submittedName>
        <fullName evidence="2">Uncharacterized protein</fullName>
    </submittedName>
</protein>